<reference evidence="1" key="2">
    <citation type="submission" date="2023-04" db="EMBL/GenBank/DDBJ databases">
        <authorList>
            <person name="Bu L."/>
            <person name="Lu L."/>
            <person name="Laidemitt M.R."/>
            <person name="Zhang S.M."/>
            <person name="Mutuku M."/>
            <person name="Mkoji G."/>
            <person name="Steinauer M."/>
            <person name="Loker E.S."/>
        </authorList>
    </citation>
    <scope>NUCLEOTIDE SEQUENCE</scope>
    <source>
        <strain evidence="1">KasaAsao</strain>
        <tissue evidence="1">Whole Snail</tissue>
    </source>
</reference>
<evidence type="ECO:0000313" key="2">
    <source>
        <dbReference type="Proteomes" id="UP001233172"/>
    </source>
</evidence>
<proteinExistence type="predicted"/>
<gene>
    <name evidence="1" type="ORF">Bpfe_009886</name>
</gene>
<dbReference type="Proteomes" id="UP001233172">
    <property type="component" value="Unassembled WGS sequence"/>
</dbReference>
<accession>A0AAD8BV19</accession>
<reference evidence="1" key="1">
    <citation type="journal article" date="2023" name="PLoS Negl. Trop. Dis.">
        <title>A genome sequence for Biomphalaria pfeifferi, the major vector snail for the human-infecting parasite Schistosoma mansoni.</title>
        <authorList>
            <person name="Bu L."/>
            <person name="Lu L."/>
            <person name="Laidemitt M.R."/>
            <person name="Zhang S.M."/>
            <person name="Mutuku M."/>
            <person name="Mkoji G."/>
            <person name="Steinauer M."/>
            <person name="Loker E.S."/>
        </authorList>
    </citation>
    <scope>NUCLEOTIDE SEQUENCE</scope>
    <source>
        <strain evidence="1">KasaAsao</strain>
    </source>
</reference>
<dbReference type="EMBL" id="JASAOG010000034">
    <property type="protein sequence ID" value="KAK0060698.1"/>
    <property type="molecule type" value="Genomic_DNA"/>
</dbReference>
<keyword evidence="2" id="KW-1185">Reference proteome</keyword>
<organism evidence="1 2">
    <name type="scientific">Biomphalaria pfeifferi</name>
    <name type="common">Bloodfluke planorb</name>
    <name type="synonym">Freshwater snail</name>
    <dbReference type="NCBI Taxonomy" id="112525"/>
    <lineage>
        <taxon>Eukaryota</taxon>
        <taxon>Metazoa</taxon>
        <taxon>Spiralia</taxon>
        <taxon>Lophotrochozoa</taxon>
        <taxon>Mollusca</taxon>
        <taxon>Gastropoda</taxon>
        <taxon>Heterobranchia</taxon>
        <taxon>Euthyneura</taxon>
        <taxon>Panpulmonata</taxon>
        <taxon>Hygrophila</taxon>
        <taxon>Lymnaeoidea</taxon>
        <taxon>Planorbidae</taxon>
        <taxon>Biomphalaria</taxon>
    </lineage>
</organism>
<dbReference type="AlphaFoldDB" id="A0AAD8BV19"/>
<evidence type="ECO:0000313" key="1">
    <source>
        <dbReference type="EMBL" id="KAK0060698.1"/>
    </source>
</evidence>
<protein>
    <submittedName>
        <fullName evidence="1">Uncharacterized protein</fullName>
    </submittedName>
</protein>
<sequence length="167" mass="18791">MISAGDSTVHFTKLKPMEMAEMRSVLEKRPKQKFIQTLSPEAQEAMHQVSEEAKIQMAARRGHRGSRGNVLFNETVQIRQEVTPCPNLGRRGSVSDVFENSQLDNMYTTHMAALLGNADLVEEETSPRRVHGRRRSSVTRWVIERRGSLQGSAVDEVAEVQTANMVE</sequence>
<name>A0AAD8BV19_BIOPF</name>
<comment type="caution">
    <text evidence="1">The sequence shown here is derived from an EMBL/GenBank/DDBJ whole genome shotgun (WGS) entry which is preliminary data.</text>
</comment>